<evidence type="ECO:0000256" key="1">
    <source>
        <dbReference type="ARBA" id="ARBA00001946"/>
    </source>
</evidence>
<dbReference type="InterPro" id="IPR045540">
    <property type="entry name" value="YegS/DAGK_C"/>
</dbReference>
<dbReference type="Proteomes" id="UP001500984">
    <property type="component" value="Unassembled WGS sequence"/>
</dbReference>
<proteinExistence type="inferred from homology"/>
<protein>
    <recommendedName>
        <fullName evidence="11">DAGKc domain-containing protein</fullName>
    </recommendedName>
</protein>
<dbReference type="EMBL" id="BAAAPZ010000003">
    <property type="protein sequence ID" value="GAA2092240.1"/>
    <property type="molecule type" value="Genomic_DNA"/>
</dbReference>
<dbReference type="InterPro" id="IPR001206">
    <property type="entry name" value="Diacylglycerol_kinase_cat_dom"/>
</dbReference>
<dbReference type="PROSITE" id="PS50146">
    <property type="entry name" value="DAGK"/>
    <property type="match status" value="1"/>
</dbReference>
<feature type="region of interest" description="Disordered" evidence="9">
    <location>
        <begin position="47"/>
        <end position="77"/>
    </location>
</feature>
<keyword evidence="8" id="KW-1208">Phospholipid metabolism</keyword>
<dbReference type="Gene3D" id="2.60.200.40">
    <property type="match status" value="1"/>
</dbReference>
<keyword evidence="10" id="KW-0812">Transmembrane</keyword>
<dbReference type="InterPro" id="IPR050187">
    <property type="entry name" value="Lipid_Phosphate_FormReg"/>
</dbReference>
<keyword evidence="6" id="KW-0067">ATP-binding</keyword>
<sequence length="409" mass="43221">MEPSLQFAGYRFIMVLELHIALLALLLVAALVVGALVGRTAAVRSRGRPEPGAAAAAGAASDAETEDAAEAPVPAQPAPTQAALVLNPVKDAARAAREQLVQLCREEGMPEPLVFETTEEDPGRGQARAALEAGADLVIVAGGDGTVRLVAEQLVGTDVPMGIVPAGTGNLLARNLDVVRDRTEWALRTALHGRDTAIDTGTILLADEETPHTFLVMAGIGFDAAVMADVSSDRKSKVGWLAYVEEGSRKLLGNRVTVHVAVDEDPEKELKVRSVVAGNCGKLQGGVWLFPDAEIDDGQLDLLVVSPKNLAEWVGVVASIAGKRVRRGLHTATAQGERFTVRAEEPVEVQIDGDPFGLTTSMELRVVPASLMVRTPTPELKRQIRLDAFRLAGGGFTSEDTRLLGSHVG</sequence>
<evidence type="ECO:0000256" key="7">
    <source>
        <dbReference type="ARBA" id="ARBA00023209"/>
    </source>
</evidence>
<evidence type="ECO:0000256" key="9">
    <source>
        <dbReference type="SAM" id="MobiDB-lite"/>
    </source>
</evidence>
<keyword evidence="4" id="KW-0547">Nucleotide-binding</keyword>
<dbReference type="PANTHER" id="PTHR12358">
    <property type="entry name" value="SPHINGOSINE KINASE"/>
    <property type="match status" value="1"/>
</dbReference>
<comment type="cofactor">
    <cofactor evidence="1">
        <name>Mg(2+)</name>
        <dbReference type="ChEBI" id="CHEBI:18420"/>
    </cofactor>
</comment>
<dbReference type="SMART" id="SM00046">
    <property type="entry name" value="DAGKc"/>
    <property type="match status" value="1"/>
</dbReference>
<comment type="similarity">
    <text evidence="2">Belongs to the diacylglycerol/lipid kinase family.</text>
</comment>
<dbReference type="Gene3D" id="3.40.50.10330">
    <property type="entry name" value="Probable inorganic polyphosphate/atp-NAD kinase, domain 1"/>
    <property type="match status" value="1"/>
</dbReference>
<name>A0ABN2WH20_9MICO</name>
<dbReference type="InterPro" id="IPR017438">
    <property type="entry name" value="ATP-NAD_kinase_N"/>
</dbReference>
<accession>A0ABN2WH20</accession>
<evidence type="ECO:0000256" key="5">
    <source>
        <dbReference type="ARBA" id="ARBA00022777"/>
    </source>
</evidence>
<evidence type="ECO:0000256" key="3">
    <source>
        <dbReference type="ARBA" id="ARBA00022679"/>
    </source>
</evidence>
<evidence type="ECO:0000313" key="13">
    <source>
        <dbReference type="Proteomes" id="UP001500984"/>
    </source>
</evidence>
<evidence type="ECO:0000256" key="8">
    <source>
        <dbReference type="ARBA" id="ARBA00023264"/>
    </source>
</evidence>
<dbReference type="Pfam" id="PF19279">
    <property type="entry name" value="YegS_C"/>
    <property type="match status" value="1"/>
</dbReference>
<evidence type="ECO:0000259" key="11">
    <source>
        <dbReference type="PROSITE" id="PS50146"/>
    </source>
</evidence>
<keyword evidence="7" id="KW-0594">Phospholipid biosynthesis</keyword>
<evidence type="ECO:0000256" key="2">
    <source>
        <dbReference type="ARBA" id="ARBA00005983"/>
    </source>
</evidence>
<comment type="caution">
    <text evidence="12">The sequence shown here is derived from an EMBL/GenBank/DDBJ whole genome shotgun (WGS) entry which is preliminary data.</text>
</comment>
<reference evidence="12 13" key="1">
    <citation type="journal article" date="2019" name="Int. J. Syst. Evol. Microbiol.">
        <title>The Global Catalogue of Microorganisms (GCM) 10K type strain sequencing project: providing services to taxonomists for standard genome sequencing and annotation.</title>
        <authorList>
            <consortium name="The Broad Institute Genomics Platform"/>
            <consortium name="The Broad Institute Genome Sequencing Center for Infectious Disease"/>
            <person name="Wu L."/>
            <person name="Ma J."/>
        </authorList>
    </citation>
    <scope>NUCLEOTIDE SEQUENCE [LARGE SCALE GENOMIC DNA]</scope>
    <source>
        <strain evidence="12 13">JCM 15900</strain>
    </source>
</reference>
<dbReference type="InterPro" id="IPR016064">
    <property type="entry name" value="NAD/diacylglycerol_kinase_sf"/>
</dbReference>
<organism evidence="12 13">
    <name type="scientific">Brevibacterium salitolerans</name>
    <dbReference type="NCBI Taxonomy" id="1403566"/>
    <lineage>
        <taxon>Bacteria</taxon>
        <taxon>Bacillati</taxon>
        <taxon>Actinomycetota</taxon>
        <taxon>Actinomycetes</taxon>
        <taxon>Micrococcales</taxon>
        <taxon>Brevibacteriaceae</taxon>
        <taxon>Brevibacterium</taxon>
    </lineage>
</organism>
<evidence type="ECO:0000313" key="12">
    <source>
        <dbReference type="EMBL" id="GAA2092240.1"/>
    </source>
</evidence>
<keyword evidence="7" id="KW-0443">Lipid metabolism</keyword>
<dbReference type="PANTHER" id="PTHR12358:SF106">
    <property type="entry name" value="LIPID KINASE YEGS"/>
    <property type="match status" value="1"/>
</dbReference>
<keyword evidence="10" id="KW-0472">Membrane</keyword>
<keyword evidence="3" id="KW-0808">Transferase</keyword>
<evidence type="ECO:0000256" key="4">
    <source>
        <dbReference type="ARBA" id="ARBA00022741"/>
    </source>
</evidence>
<keyword evidence="5" id="KW-0418">Kinase</keyword>
<feature type="domain" description="DAGKc" evidence="11">
    <location>
        <begin position="77"/>
        <end position="207"/>
    </location>
</feature>
<keyword evidence="13" id="KW-1185">Reference proteome</keyword>
<dbReference type="Pfam" id="PF00781">
    <property type="entry name" value="DAGK_cat"/>
    <property type="match status" value="1"/>
</dbReference>
<keyword evidence="7" id="KW-0444">Lipid biosynthesis</keyword>
<evidence type="ECO:0000256" key="10">
    <source>
        <dbReference type="SAM" id="Phobius"/>
    </source>
</evidence>
<feature type="transmembrane region" description="Helical" evidence="10">
    <location>
        <begin position="12"/>
        <end position="38"/>
    </location>
</feature>
<keyword evidence="10" id="KW-1133">Transmembrane helix</keyword>
<evidence type="ECO:0000256" key="6">
    <source>
        <dbReference type="ARBA" id="ARBA00022840"/>
    </source>
</evidence>
<gene>
    <name evidence="12" type="ORF">GCM10009823_09870</name>
</gene>
<dbReference type="SUPFAM" id="SSF111331">
    <property type="entry name" value="NAD kinase/diacylglycerol kinase-like"/>
    <property type="match status" value="1"/>
</dbReference>
<feature type="compositionally biased region" description="Low complexity" evidence="9">
    <location>
        <begin position="47"/>
        <end position="62"/>
    </location>
</feature>